<dbReference type="PANTHER" id="PTHR37159">
    <property type="entry name" value="GH11867P"/>
    <property type="match status" value="1"/>
</dbReference>
<name>A0AAW0X2E6_CHEQU</name>
<feature type="domain" description="ER-bound oxygenase mpaB/mpaB'/Rubber oxygenase catalytic" evidence="2">
    <location>
        <begin position="27"/>
        <end position="168"/>
    </location>
</feature>
<dbReference type="AlphaFoldDB" id="A0AAW0X2E6"/>
<evidence type="ECO:0000313" key="4">
    <source>
        <dbReference type="Proteomes" id="UP001445076"/>
    </source>
</evidence>
<protein>
    <recommendedName>
        <fullName evidence="2">ER-bound oxygenase mpaB/mpaB'/Rubber oxygenase catalytic domain-containing protein</fullName>
    </recommendedName>
</protein>
<evidence type="ECO:0000259" key="2">
    <source>
        <dbReference type="Pfam" id="PF09995"/>
    </source>
</evidence>
<sequence length="306" mass="34703">RGQAVFHRYFLRVFVSNLISLLCLLTVDGILKVLMYTGLSATPSASFKRYLGTLNHVRRWYSGDIFDQNSSAFRSIQLVRGMHTKAFTDAHKSEVVLASQSDMVVTQWAFFGLVLTHGPQLGIHCTRSEEESLVHFWKCIGYLLGIDDRYNVCSGELEEVRRRCKAILKTVIVEGLQNPPEDFAIMADNMLHGIHMITPTVDPAAFVAFTHHLFSLQCSSQSLSWYSTFMFNLMTWVFEYVSCIPVVGEIVRVAENNLLSLNLFLCNSLPTVALCYRCLETSIVNIIMAVLALWTRTLHCLKFKQS</sequence>
<dbReference type="Proteomes" id="UP001445076">
    <property type="component" value="Unassembled WGS sequence"/>
</dbReference>
<evidence type="ECO:0000313" key="3">
    <source>
        <dbReference type="EMBL" id="KAK8738690.1"/>
    </source>
</evidence>
<keyword evidence="1" id="KW-0812">Transmembrane</keyword>
<feature type="transmembrane region" description="Helical" evidence="1">
    <location>
        <begin position="9"/>
        <end position="27"/>
    </location>
</feature>
<dbReference type="EMBL" id="JARKIK010000039">
    <property type="protein sequence ID" value="KAK8738690.1"/>
    <property type="molecule type" value="Genomic_DNA"/>
</dbReference>
<evidence type="ECO:0000256" key="1">
    <source>
        <dbReference type="SAM" id="Phobius"/>
    </source>
</evidence>
<keyword evidence="1" id="KW-0472">Membrane</keyword>
<accession>A0AAW0X2E6</accession>
<dbReference type="InterPro" id="IPR018713">
    <property type="entry name" value="MPAB/Lcp_cat_dom"/>
</dbReference>
<proteinExistence type="predicted"/>
<dbReference type="GO" id="GO:0016491">
    <property type="term" value="F:oxidoreductase activity"/>
    <property type="evidence" value="ECO:0007669"/>
    <property type="project" value="InterPro"/>
</dbReference>
<organism evidence="3 4">
    <name type="scientific">Cherax quadricarinatus</name>
    <name type="common">Australian red claw crayfish</name>
    <dbReference type="NCBI Taxonomy" id="27406"/>
    <lineage>
        <taxon>Eukaryota</taxon>
        <taxon>Metazoa</taxon>
        <taxon>Ecdysozoa</taxon>
        <taxon>Arthropoda</taxon>
        <taxon>Crustacea</taxon>
        <taxon>Multicrustacea</taxon>
        <taxon>Malacostraca</taxon>
        <taxon>Eumalacostraca</taxon>
        <taxon>Eucarida</taxon>
        <taxon>Decapoda</taxon>
        <taxon>Pleocyemata</taxon>
        <taxon>Astacidea</taxon>
        <taxon>Parastacoidea</taxon>
        <taxon>Parastacidae</taxon>
        <taxon>Cherax</taxon>
    </lineage>
</organism>
<dbReference type="Pfam" id="PF09995">
    <property type="entry name" value="MPAB_Lcp_cat"/>
    <property type="match status" value="1"/>
</dbReference>
<feature type="non-terminal residue" evidence="3">
    <location>
        <position position="1"/>
    </location>
</feature>
<reference evidence="3 4" key="1">
    <citation type="journal article" date="2024" name="BMC Genomics">
        <title>Genome assembly of redclaw crayfish (Cherax quadricarinatus) provides insights into its immune adaptation and hypoxia tolerance.</title>
        <authorList>
            <person name="Liu Z."/>
            <person name="Zheng J."/>
            <person name="Li H."/>
            <person name="Fang K."/>
            <person name="Wang S."/>
            <person name="He J."/>
            <person name="Zhou D."/>
            <person name="Weng S."/>
            <person name="Chi M."/>
            <person name="Gu Z."/>
            <person name="He J."/>
            <person name="Li F."/>
            <person name="Wang M."/>
        </authorList>
    </citation>
    <scope>NUCLEOTIDE SEQUENCE [LARGE SCALE GENOMIC DNA]</scope>
    <source>
        <strain evidence="3">ZL_2023a</strain>
    </source>
</reference>
<gene>
    <name evidence="3" type="ORF">OTU49_004012</name>
</gene>
<comment type="caution">
    <text evidence="3">The sequence shown here is derived from an EMBL/GenBank/DDBJ whole genome shotgun (WGS) entry which is preliminary data.</text>
</comment>
<keyword evidence="1" id="KW-1133">Transmembrane helix</keyword>
<keyword evidence="4" id="KW-1185">Reference proteome</keyword>
<dbReference type="PANTHER" id="PTHR37159:SF1">
    <property type="entry name" value="GH11867P"/>
    <property type="match status" value="1"/>
</dbReference>